<protein>
    <submittedName>
        <fullName evidence="1">Uncharacterized protein</fullName>
    </submittedName>
</protein>
<dbReference type="AlphaFoldDB" id="A0A8X7CNF2"/>
<evidence type="ECO:0000313" key="2">
    <source>
        <dbReference type="Proteomes" id="UP000886998"/>
    </source>
</evidence>
<dbReference type="Proteomes" id="UP000886998">
    <property type="component" value="Unassembled WGS sequence"/>
</dbReference>
<keyword evidence="2" id="KW-1185">Reference proteome</keyword>
<dbReference type="EMBL" id="BMAV01018120">
    <property type="protein sequence ID" value="GFY70237.1"/>
    <property type="molecule type" value="Genomic_DNA"/>
</dbReference>
<name>A0A8X7CNF2_9ARAC</name>
<gene>
    <name evidence="1" type="ORF">TNIN_210941</name>
</gene>
<reference evidence="1" key="1">
    <citation type="submission" date="2020-08" db="EMBL/GenBank/DDBJ databases">
        <title>Multicomponent nature underlies the extraordinary mechanical properties of spider dragline silk.</title>
        <authorList>
            <person name="Kono N."/>
            <person name="Nakamura H."/>
            <person name="Mori M."/>
            <person name="Yoshida Y."/>
            <person name="Ohtoshi R."/>
            <person name="Malay A.D."/>
            <person name="Moran D.A.P."/>
            <person name="Tomita M."/>
            <person name="Numata K."/>
            <person name="Arakawa K."/>
        </authorList>
    </citation>
    <scope>NUCLEOTIDE SEQUENCE</scope>
</reference>
<accession>A0A8X7CNF2</accession>
<comment type="caution">
    <text evidence="1">The sequence shown here is derived from an EMBL/GenBank/DDBJ whole genome shotgun (WGS) entry which is preliminary data.</text>
</comment>
<proteinExistence type="predicted"/>
<evidence type="ECO:0000313" key="1">
    <source>
        <dbReference type="EMBL" id="GFY70237.1"/>
    </source>
</evidence>
<sequence length="116" mass="12822">MEMTLIAVLPRFAATEPLLWWNISLTHSVCTLLAHRLPSGYHLEYPKKREAAVFPGNCETPLRWVDLVVVKPLINQGAGKISPLPVEHSSKDLNKDSNESLIVSKFFASDVNAALG</sequence>
<organism evidence="1 2">
    <name type="scientific">Trichonephila inaurata madagascariensis</name>
    <dbReference type="NCBI Taxonomy" id="2747483"/>
    <lineage>
        <taxon>Eukaryota</taxon>
        <taxon>Metazoa</taxon>
        <taxon>Ecdysozoa</taxon>
        <taxon>Arthropoda</taxon>
        <taxon>Chelicerata</taxon>
        <taxon>Arachnida</taxon>
        <taxon>Araneae</taxon>
        <taxon>Araneomorphae</taxon>
        <taxon>Entelegynae</taxon>
        <taxon>Araneoidea</taxon>
        <taxon>Nephilidae</taxon>
        <taxon>Trichonephila</taxon>
        <taxon>Trichonephila inaurata</taxon>
    </lineage>
</organism>